<keyword evidence="1" id="KW-0732">Signal</keyword>
<dbReference type="Gene3D" id="3.60.10.10">
    <property type="entry name" value="Endonuclease/exonuclease/phosphatase"/>
    <property type="match status" value="1"/>
</dbReference>
<dbReference type="SUPFAM" id="SSF56219">
    <property type="entry name" value="DNase I-like"/>
    <property type="match status" value="1"/>
</dbReference>
<name>A0ABN0XF23_9ALTE</name>
<feature type="domain" description="Endonuclease/exonuclease/phosphatase" evidence="2">
    <location>
        <begin position="24"/>
        <end position="378"/>
    </location>
</feature>
<evidence type="ECO:0000256" key="1">
    <source>
        <dbReference type="SAM" id="SignalP"/>
    </source>
</evidence>
<dbReference type="Pfam" id="PF03372">
    <property type="entry name" value="Exo_endo_phos"/>
    <property type="match status" value="1"/>
</dbReference>
<reference evidence="3 4" key="1">
    <citation type="journal article" date="2019" name="Int. J. Syst. Evol. Microbiol.">
        <title>The Global Catalogue of Microorganisms (GCM) 10K type strain sequencing project: providing services to taxonomists for standard genome sequencing and annotation.</title>
        <authorList>
            <consortium name="The Broad Institute Genomics Platform"/>
            <consortium name="The Broad Institute Genome Sequencing Center for Infectious Disease"/>
            <person name="Wu L."/>
            <person name="Ma J."/>
        </authorList>
    </citation>
    <scope>NUCLEOTIDE SEQUENCE [LARGE SCALE GENOMIC DNA]</scope>
    <source>
        <strain evidence="3 4">JCM 13378</strain>
    </source>
</reference>
<sequence>MIKRLLPLLLMFAASQTLADIRIATFNVSMEADNYVERGQPVTGQELFELLKDGEHKQIRNTAEIIQRVRPDIILLNEFDYDADAEKGPLAFIRQYLNKSQQGAQSIDYPYYFVAPVNTGVDSGVDLSGDGVASGTEDDAFGYGKYPGQYGMVVLSRFPIDTANVRTFQRFLWKDMPGNLMTSVVKTNGQPWYSPEAQNVLRLSSKSHWDIPVQVNGRTIHVLASHPTPPVFDGPEDRNGKRNHDEVRFWVDYLSGGTQASYIYDDQGNKGGFKGGNFVVLGDLNSSMTEGDSLRDAIVGLITHDKVNGQFVPRSAGGKAHSPDNPLGATHTAGWRMRADYVLPSEAGWDIVDGGVFWPAKEDALYRLVKDRKSSSDHRMVWLELAFK</sequence>
<keyword evidence="3" id="KW-0255">Endonuclease</keyword>
<organism evidence="3 4">
    <name type="scientific">Bowmanella denitrificans</name>
    <dbReference type="NCBI Taxonomy" id="366582"/>
    <lineage>
        <taxon>Bacteria</taxon>
        <taxon>Pseudomonadati</taxon>
        <taxon>Pseudomonadota</taxon>
        <taxon>Gammaproteobacteria</taxon>
        <taxon>Alteromonadales</taxon>
        <taxon>Alteromonadaceae</taxon>
        <taxon>Bowmanella</taxon>
    </lineage>
</organism>
<protein>
    <submittedName>
        <fullName evidence="3">Endonuclease/exonuclease/phosphatase family protein</fullName>
    </submittedName>
</protein>
<dbReference type="Proteomes" id="UP001501757">
    <property type="component" value="Unassembled WGS sequence"/>
</dbReference>
<evidence type="ECO:0000313" key="3">
    <source>
        <dbReference type="EMBL" id="GAA0362200.1"/>
    </source>
</evidence>
<feature type="chain" id="PRO_5045547029" evidence="1">
    <location>
        <begin position="20"/>
        <end position="388"/>
    </location>
</feature>
<evidence type="ECO:0000259" key="2">
    <source>
        <dbReference type="Pfam" id="PF03372"/>
    </source>
</evidence>
<dbReference type="InterPro" id="IPR036691">
    <property type="entry name" value="Endo/exonu/phosph_ase_sf"/>
</dbReference>
<keyword evidence="3" id="KW-0540">Nuclease</keyword>
<dbReference type="GO" id="GO:0004519">
    <property type="term" value="F:endonuclease activity"/>
    <property type="evidence" value="ECO:0007669"/>
    <property type="project" value="UniProtKB-KW"/>
</dbReference>
<evidence type="ECO:0000313" key="4">
    <source>
        <dbReference type="Proteomes" id="UP001501757"/>
    </source>
</evidence>
<dbReference type="RefSeq" id="WP_343845760.1">
    <property type="nucleotide sequence ID" value="NZ_BAAAEI010000015.1"/>
</dbReference>
<gene>
    <name evidence="3" type="ORF">GCM10009092_28200</name>
</gene>
<proteinExistence type="predicted"/>
<dbReference type="InterPro" id="IPR005135">
    <property type="entry name" value="Endo/exonuclease/phosphatase"/>
</dbReference>
<dbReference type="EMBL" id="BAAAEI010000015">
    <property type="protein sequence ID" value="GAA0362200.1"/>
    <property type="molecule type" value="Genomic_DNA"/>
</dbReference>
<accession>A0ABN0XF23</accession>
<keyword evidence="3" id="KW-0378">Hydrolase</keyword>
<keyword evidence="4" id="KW-1185">Reference proteome</keyword>
<feature type="signal peptide" evidence="1">
    <location>
        <begin position="1"/>
        <end position="19"/>
    </location>
</feature>
<comment type="caution">
    <text evidence="3">The sequence shown here is derived from an EMBL/GenBank/DDBJ whole genome shotgun (WGS) entry which is preliminary data.</text>
</comment>